<dbReference type="PANTHER" id="PTHR43547:SF2">
    <property type="entry name" value="HYBRID SIGNAL TRANSDUCTION HISTIDINE KINASE C"/>
    <property type="match status" value="1"/>
</dbReference>
<keyword evidence="2" id="KW-1133">Transmembrane helix</keyword>
<reference evidence="4" key="1">
    <citation type="submission" date="2019-11" db="EMBL/GenBank/DDBJ databases">
        <authorList>
            <person name="Kojima H."/>
        </authorList>
    </citation>
    <scope>NUCLEOTIDE SEQUENCE</scope>
    <source>
        <strain evidence="4">H1576</strain>
    </source>
</reference>
<dbReference type="AlphaFoldDB" id="A0A975AY66"/>
<feature type="transmembrane region" description="Helical" evidence="2">
    <location>
        <begin position="123"/>
        <end position="142"/>
    </location>
</feature>
<name>A0A975AY66_9BACT</name>
<evidence type="ECO:0000313" key="5">
    <source>
        <dbReference type="Proteomes" id="UP000671852"/>
    </source>
</evidence>
<keyword evidence="2" id="KW-0472">Membrane</keyword>
<dbReference type="Gene3D" id="3.30.565.10">
    <property type="entry name" value="Histidine kinase-like ATPase, C-terminal domain"/>
    <property type="match status" value="1"/>
</dbReference>
<evidence type="ECO:0000313" key="4">
    <source>
        <dbReference type="EMBL" id="QSZ40668.1"/>
    </source>
</evidence>
<dbReference type="RefSeq" id="WP_207561946.1">
    <property type="nucleotide sequence ID" value="NZ_CP046072.1"/>
</dbReference>
<protein>
    <submittedName>
        <fullName evidence="4">Sensor histidine kinase</fullName>
    </submittedName>
</protein>
<evidence type="ECO:0000256" key="1">
    <source>
        <dbReference type="ARBA" id="ARBA00022553"/>
    </source>
</evidence>
<dbReference type="SMART" id="SM00387">
    <property type="entry name" value="HATPase_c"/>
    <property type="match status" value="1"/>
</dbReference>
<dbReference type="SUPFAM" id="SSF47384">
    <property type="entry name" value="Homodimeric domain of signal transducing histidine kinase"/>
    <property type="match status" value="1"/>
</dbReference>
<dbReference type="KEGG" id="saqt:GJV85_00545"/>
<gene>
    <name evidence="4" type="ORF">GJV85_00545</name>
</gene>
<keyword evidence="4" id="KW-0418">Kinase</keyword>
<keyword evidence="1" id="KW-0597">Phosphoprotein</keyword>
<dbReference type="EMBL" id="CP046072">
    <property type="protein sequence ID" value="QSZ40668.1"/>
    <property type="molecule type" value="Genomic_DNA"/>
</dbReference>
<dbReference type="InterPro" id="IPR036097">
    <property type="entry name" value="HisK_dim/P_sf"/>
</dbReference>
<dbReference type="Proteomes" id="UP000671852">
    <property type="component" value="Chromosome"/>
</dbReference>
<dbReference type="PROSITE" id="PS50109">
    <property type="entry name" value="HIS_KIN"/>
    <property type="match status" value="1"/>
</dbReference>
<accession>A0A975AY66</accession>
<dbReference type="Pfam" id="PF02518">
    <property type="entry name" value="HATPase_c"/>
    <property type="match status" value="1"/>
</dbReference>
<dbReference type="Gene3D" id="1.10.287.130">
    <property type="match status" value="1"/>
</dbReference>
<dbReference type="SUPFAM" id="SSF55874">
    <property type="entry name" value="ATPase domain of HSP90 chaperone/DNA topoisomerase II/histidine kinase"/>
    <property type="match status" value="1"/>
</dbReference>
<dbReference type="GO" id="GO:0000155">
    <property type="term" value="F:phosphorelay sensor kinase activity"/>
    <property type="evidence" value="ECO:0007669"/>
    <property type="project" value="InterPro"/>
</dbReference>
<feature type="transmembrane region" description="Helical" evidence="2">
    <location>
        <begin position="12"/>
        <end position="32"/>
    </location>
</feature>
<keyword evidence="2" id="KW-0812">Transmembrane</keyword>
<keyword evidence="4" id="KW-0808">Transferase</keyword>
<dbReference type="InterPro" id="IPR003594">
    <property type="entry name" value="HATPase_dom"/>
</dbReference>
<feature type="domain" description="Histidine kinase" evidence="3">
    <location>
        <begin position="162"/>
        <end position="353"/>
    </location>
</feature>
<proteinExistence type="predicted"/>
<reference evidence="4" key="2">
    <citation type="submission" date="2021-04" db="EMBL/GenBank/DDBJ databases">
        <title>Isolation and characterization of a novel species of the genus Sulfurimonas.</title>
        <authorList>
            <person name="Fukui M."/>
        </authorList>
    </citation>
    <scope>NUCLEOTIDE SEQUENCE</scope>
    <source>
        <strain evidence="4">H1576</strain>
    </source>
</reference>
<evidence type="ECO:0000256" key="2">
    <source>
        <dbReference type="SAM" id="Phobius"/>
    </source>
</evidence>
<keyword evidence="5" id="KW-1185">Reference proteome</keyword>
<sequence>MHQHKKVAFLKFFITYFVSVALLILVAGFFYFNQTKEHFLKAEEFLLIKYARYIKMQDAPNDFTSDYHHEYVTLSAHTEITNFSVEEKEFSKLLPMHKKLRYLKVYKSKENYDARVYDLKLKVIALQAFLLLLFAYLSYLLAKSALKPLEESINTLDKFAKDLIHDLNTPVTSIKLNMKLLKKLPEFSSNSALLRLNKSVHNISELHENLTILLQEETFQIEELKICEIVDEVVQMQQQIYPEIAFTRECSELNVRLNKNATKQILQNIISNACKYNSKNGSVKIYVKEKKLYIEDSGGGIKEPSRIFERSYSEENSSGIGLDIVKRLAAAMDIKIAVNSSDKGSCFILEFNI</sequence>
<dbReference type="PANTHER" id="PTHR43547">
    <property type="entry name" value="TWO-COMPONENT HISTIDINE KINASE"/>
    <property type="match status" value="1"/>
</dbReference>
<evidence type="ECO:0000259" key="3">
    <source>
        <dbReference type="PROSITE" id="PS50109"/>
    </source>
</evidence>
<dbReference type="InterPro" id="IPR036890">
    <property type="entry name" value="HATPase_C_sf"/>
</dbReference>
<dbReference type="InterPro" id="IPR005467">
    <property type="entry name" value="His_kinase_dom"/>
</dbReference>
<organism evidence="4 5">
    <name type="scientific">Sulfurimonas aquatica</name>
    <dbReference type="NCBI Taxonomy" id="2672570"/>
    <lineage>
        <taxon>Bacteria</taxon>
        <taxon>Pseudomonadati</taxon>
        <taxon>Campylobacterota</taxon>
        <taxon>Epsilonproteobacteria</taxon>
        <taxon>Campylobacterales</taxon>
        <taxon>Sulfurimonadaceae</taxon>
        <taxon>Sulfurimonas</taxon>
    </lineage>
</organism>